<organism evidence="1">
    <name type="scientific">Rhizophora mucronata</name>
    <name type="common">Asiatic mangrove</name>
    <dbReference type="NCBI Taxonomy" id="61149"/>
    <lineage>
        <taxon>Eukaryota</taxon>
        <taxon>Viridiplantae</taxon>
        <taxon>Streptophyta</taxon>
        <taxon>Embryophyta</taxon>
        <taxon>Tracheophyta</taxon>
        <taxon>Spermatophyta</taxon>
        <taxon>Magnoliopsida</taxon>
        <taxon>eudicotyledons</taxon>
        <taxon>Gunneridae</taxon>
        <taxon>Pentapetalae</taxon>
        <taxon>rosids</taxon>
        <taxon>fabids</taxon>
        <taxon>Malpighiales</taxon>
        <taxon>Rhizophoraceae</taxon>
        <taxon>Rhizophora</taxon>
    </lineage>
</organism>
<name>A0A2P2IWK4_RHIMU</name>
<evidence type="ECO:0000313" key="1">
    <source>
        <dbReference type="EMBL" id="MBW85606.1"/>
    </source>
</evidence>
<sequence length="68" mass="7904">MVWVLFGRRWACYREASQLRSCCWPDTDSLAHKVHRSITRNLILPLASMSLYLRLTDGIQIPLFPNGE</sequence>
<protein>
    <submittedName>
        <fullName evidence="1">Uncharacterized protein</fullName>
    </submittedName>
</protein>
<dbReference type="EMBL" id="GGEC01005123">
    <property type="protein sequence ID" value="MBW85606.1"/>
    <property type="molecule type" value="Transcribed_RNA"/>
</dbReference>
<accession>A0A2P2IWK4</accession>
<proteinExistence type="predicted"/>
<reference evidence="1" key="1">
    <citation type="submission" date="2018-02" db="EMBL/GenBank/DDBJ databases">
        <title>Rhizophora mucronata_Transcriptome.</title>
        <authorList>
            <person name="Meera S.P."/>
            <person name="Sreeshan A."/>
            <person name="Augustine A."/>
        </authorList>
    </citation>
    <scope>NUCLEOTIDE SEQUENCE</scope>
    <source>
        <tissue evidence="1">Leaf</tissue>
    </source>
</reference>
<dbReference type="AlphaFoldDB" id="A0A2P2IWK4"/>